<reference evidence="1 2" key="1">
    <citation type="submission" date="2018-02" db="EMBL/GenBank/DDBJ databases">
        <title>Comparative genomes isolates from brazilian mangrove.</title>
        <authorList>
            <person name="Araujo J.E."/>
            <person name="Taketani R.G."/>
            <person name="Silva M.C.P."/>
            <person name="Loureco M.V."/>
            <person name="Andreote F.D."/>
        </authorList>
    </citation>
    <scope>NUCLEOTIDE SEQUENCE [LARGE SCALE GENOMIC DNA]</scope>
    <source>
        <strain evidence="1 2">HEX-2 MGV</strain>
    </source>
</reference>
<protein>
    <recommendedName>
        <fullName evidence="3">DUF927 domain-containing protein</fullName>
    </recommendedName>
</protein>
<sequence length="437" mass="48988">MRVVKEGKVVSELPTSAHLNGMLRSEEFLRQFLPVDEVTQTPFYLDDFSLVQPGYNDGGLDNRVLFVGETNSVAESTETIQRFLDVMAFATNADRTNAVAAGLTVLLRRHWRGEKPLVLLTATKSHSGKGTVTDFIRGSVPKTDILYESIDWPMQSQLQRQIGITPDVGMIVIDNVRLDSSGGKAKFIRSGFLESFVTNPEVILSCPGAGEPLRLDNKFVLTINTNDGSLSPDLMNRCLPIHLDPQGDVHDRPTPIGNPKLEFLPQNRDQIEAEFRGMIERWKKAGCPEDVTAKHPMSRWARTIGGILKVNGFTDFLTNYGTRKTADDPLREALAILGTAKPGKSLRPREWAKLAVNEGLARTLFSPTERDTDRGRERAIGVLLKRHLDVTFEIETEQKLYHLQVEGGFRRWQRGKNPHTRYVFTVLDEAEKPVEGE</sequence>
<accession>A0A2S8F672</accession>
<comment type="caution">
    <text evidence="1">The sequence shown here is derived from an EMBL/GenBank/DDBJ whole genome shotgun (WGS) entry which is preliminary data.</text>
</comment>
<name>A0A2S8F672_9BACT</name>
<evidence type="ECO:0000313" key="1">
    <source>
        <dbReference type="EMBL" id="PQO27633.1"/>
    </source>
</evidence>
<evidence type="ECO:0008006" key="3">
    <source>
        <dbReference type="Google" id="ProtNLM"/>
    </source>
</evidence>
<gene>
    <name evidence="1" type="ORF">C5Y96_19085</name>
</gene>
<evidence type="ECO:0000313" key="2">
    <source>
        <dbReference type="Proteomes" id="UP000240009"/>
    </source>
</evidence>
<dbReference type="Proteomes" id="UP000240009">
    <property type="component" value="Unassembled WGS sequence"/>
</dbReference>
<proteinExistence type="predicted"/>
<organism evidence="1 2">
    <name type="scientific">Blastopirellula marina</name>
    <dbReference type="NCBI Taxonomy" id="124"/>
    <lineage>
        <taxon>Bacteria</taxon>
        <taxon>Pseudomonadati</taxon>
        <taxon>Planctomycetota</taxon>
        <taxon>Planctomycetia</taxon>
        <taxon>Pirellulales</taxon>
        <taxon>Pirellulaceae</taxon>
        <taxon>Blastopirellula</taxon>
    </lineage>
</organism>
<dbReference type="EMBL" id="PUIA01000057">
    <property type="protein sequence ID" value="PQO27633.1"/>
    <property type="molecule type" value="Genomic_DNA"/>
</dbReference>
<dbReference type="AlphaFoldDB" id="A0A2S8F672"/>